<dbReference type="CDD" id="cd00198">
    <property type="entry name" value="vWFA"/>
    <property type="match status" value="1"/>
</dbReference>
<gene>
    <name evidence="3" type="ORF">P8935_19720</name>
</gene>
<dbReference type="Pfam" id="PF00092">
    <property type="entry name" value="VWA"/>
    <property type="match status" value="1"/>
</dbReference>
<feature type="domain" description="VWFA" evidence="2">
    <location>
        <begin position="69"/>
        <end position="200"/>
    </location>
</feature>
<name>A0AAU7DHJ5_9BACT</name>
<sequence length="301" mass="32906">MKARLSCFVLAALLEAGSLAAQLSCPATVPVIAFSGNRIETLTVNDFRATTKGYEISIRAVDLPPARRRILFVLDRSRSMTSSKLLVDQAVDEALFAVPVDDTVAFLVFAGQYFKQTDFMNLQSLKERLPDILTWKPGSKSNGPDTPLWDNIGRALQMLTPHRPGDVIIVISDGDNNLGKLSLEQVQEELGKAGVSVLAVIKSDPYAATPQEKIGPTFLSVFAKATGGGVSQMQGQSNRPGQMILQLEHQYNLELEVTPNRGSMKPALEIKKWQLSLKSPEFRRSITLSYPSSLYPCAATP</sequence>
<evidence type="ECO:0000313" key="3">
    <source>
        <dbReference type="EMBL" id="XBH16791.1"/>
    </source>
</evidence>
<dbReference type="InterPro" id="IPR036465">
    <property type="entry name" value="vWFA_dom_sf"/>
</dbReference>
<keyword evidence="1" id="KW-0732">Signal</keyword>
<organism evidence="3">
    <name type="scientific">Telmatobacter sp. DSM 110680</name>
    <dbReference type="NCBI Taxonomy" id="3036704"/>
    <lineage>
        <taxon>Bacteria</taxon>
        <taxon>Pseudomonadati</taxon>
        <taxon>Acidobacteriota</taxon>
        <taxon>Terriglobia</taxon>
        <taxon>Terriglobales</taxon>
        <taxon>Acidobacteriaceae</taxon>
        <taxon>Telmatobacter</taxon>
    </lineage>
</organism>
<accession>A0AAU7DHJ5</accession>
<dbReference type="InterPro" id="IPR002035">
    <property type="entry name" value="VWF_A"/>
</dbReference>
<reference evidence="3" key="1">
    <citation type="submission" date="2023-03" db="EMBL/GenBank/DDBJ databases">
        <title>Edaphobacter sp.</title>
        <authorList>
            <person name="Huber K.J."/>
            <person name="Papendorf J."/>
            <person name="Pilke C."/>
            <person name="Bunk B."/>
            <person name="Sproeer C."/>
            <person name="Pester M."/>
        </authorList>
    </citation>
    <scope>NUCLEOTIDE SEQUENCE</scope>
    <source>
        <strain evidence="3">DSM 110680</strain>
    </source>
</reference>
<dbReference type="SUPFAM" id="SSF53300">
    <property type="entry name" value="vWA-like"/>
    <property type="match status" value="1"/>
</dbReference>
<evidence type="ECO:0000259" key="2">
    <source>
        <dbReference type="PROSITE" id="PS50234"/>
    </source>
</evidence>
<dbReference type="EMBL" id="CP121196">
    <property type="protein sequence ID" value="XBH16791.1"/>
    <property type="molecule type" value="Genomic_DNA"/>
</dbReference>
<evidence type="ECO:0000256" key="1">
    <source>
        <dbReference type="SAM" id="SignalP"/>
    </source>
</evidence>
<protein>
    <submittedName>
        <fullName evidence="3">VWA domain-containing protein</fullName>
    </submittedName>
</protein>
<dbReference type="AlphaFoldDB" id="A0AAU7DHJ5"/>
<dbReference type="PROSITE" id="PS50234">
    <property type="entry name" value="VWFA"/>
    <property type="match status" value="1"/>
</dbReference>
<proteinExistence type="predicted"/>
<feature type="chain" id="PRO_5043952505" evidence="1">
    <location>
        <begin position="21"/>
        <end position="301"/>
    </location>
</feature>
<feature type="signal peptide" evidence="1">
    <location>
        <begin position="1"/>
        <end position="20"/>
    </location>
</feature>
<dbReference type="Gene3D" id="3.40.50.410">
    <property type="entry name" value="von Willebrand factor, type A domain"/>
    <property type="match status" value="1"/>
</dbReference>
<dbReference type="SMART" id="SM00327">
    <property type="entry name" value="VWA"/>
    <property type="match status" value="1"/>
</dbReference>
<dbReference type="RefSeq" id="WP_348262019.1">
    <property type="nucleotide sequence ID" value="NZ_CP121196.1"/>
</dbReference>